<comment type="similarity">
    <text evidence="2">Belongs to the TonB family.</text>
</comment>
<dbReference type="PRINTS" id="PR01217">
    <property type="entry name" value="PRICHEXTENSN"/>
</dbReference>
<dbReference type="InterPro" id="IPR006260">
    <property type="entry name" value="TonB/TolA_C"/>
</dbReference>
<keyword evidence="4" id="KW-1003">Cell membrane</keyword>
<keyword evidence="13" id="KW-1185">Reference proteome</keyword>
<keyword evidence="7" id="KW-0653">Protein transport</keyword>
<comment type="caution">
    <text evidence="12">The sequence shown here is derived from an EMBL/GenBank/DDBJ whole genome shotgun (WGS) entry which is preliminary data.</text>
</comment>
<dbReference type="GO" id="GO:0055085">
    <property type="term" value="P:transmembrane transport"/>
    <property type="evidence" value="ECO:0007669"/>
    <property type="project" value="InterPro"/>
</dbReference>
<evidence type="ECO:0000256" key="6">
    <source>
        <dbReference type="ARBA" id="ARBA00022692"/>
    </source>
</evidence>
<feature type="compositionally biased region" description="Pro residues" evidence="10">
    <location>
        <begin position="177"/>
        <end position="205"/>
    </location>
</feature>
<dbReference type="OrthoDB" id="1685233at2"/>
<evidence type="ECO:0000256" key="2">
    <source>
        <dbReference type="ARBA" id="ARBA00006555"/>
    </source>
</evidence>
<gene>
    <name evidence="12" type="ORF">EXY23_04110</name>
</gene>
<dbReference type="SUPFAM" id="SSF74653">
    <property type="entry name" value="TolA/TonB C-terminal domain"/>
    <property type="match status" value="1"/>
</dbReference>
<dbReference type="EMBL" id="SKBM01000003">
    <property type="protein sequence ID" value="TCZ65366.1"/>
    <property type="molecule type" value="Genomic_DNA"/>
</dbReference>
<organism evidence="12 13">
    <name type="scientific">Roseicella aquatilis</name>
    <dbReference type="NCBI Taxonomy" id="2527868"/>
    <lineage>
        <taxon>Bacteria</taxon>
        <taxon>Pseudomonadati</taxon>
        <taxon>Pseudomonadota</taxon>
        <taxon>Alphaproteobacteria</taxon>
        <taxon>Acetobacterales</taxon>
        <taxon>Roseomonadaceae</taxon>
        <taxon>Roseicella</taxon>
    </lineage>
</organism>
<evidence type="ECO:0000256" key="8">
    <source>
        <dbReference type="ARBA" id="ARBA00022989"/>
    </source>
</evidence>
<dbReference type="Gene3D" id="3.30.1150.10">
    <property type="match status" value="1"/>
</dbReference>
<keyword evidence="6" id="KW-0812">Transmembrane</keyword>
<accession>A0A4R4DVP1</accession>
<keyword evidence="5" id="KW-0997">Cell inner membrane</keyword>
<feature type="compositionally biased region" description="Pro residues" evidence="10">
    <location>
        <begin position="125"/>
        <end position="138"/>
    </location>
</feature>
<comment type="subcellular location">
    <subcellularLocation>
        <location evidence="1">Cell inner membrane</location>
        <topology evidence="1">Single-pass membrane protein</topology>
        <orientation evidence="1">Periplasmic side</orientation>
    </subcellularLocation>
</comment>
<dbReference type="Proteomes" id="UP000295023">
    <property type="component" value="Unassembled WGS sequence"/>
</dbReference>
<feature type="compositionally biased region" description="Pro residues" evidence="10">
    <location>
        <begin position="145"/>
        <end position="155"/>
    </location>
</feature>
<evidence type="ECO:0000256" key="5">
    <source>
        <dbReference type="ARBA" id="ARBA00022519"/>
    </source>
</evidence>
<name>A0A4R4DVP1_9PROT</name>
<dbReference type="GO" id="GO:0015031">
    <property type="term" value="P:protein transport"/>
    <property type="evidence" value="ECO:0007669"/>
    <property type="project" value="UniProtKB-KW"/>
</dbReference>
<dbReference type="InterPro" id="IPR051045">
    <property type="entry name" value="TonB-dependent_transducer"/>
</dbReference>
<evidence type="ECO:0000313" key="13">
    <source>
        <dbReference type="Proteomes" id="UP000295023"/>
    </source>
</evidence>
<evidence type="ECO:0000259" key="11">
    <source>
        <dbReference type="PROSITE" id="PS52015"/>
    </source>
</evidence>
<feature type="compositionally biased region" description="Pro residues" evidence="10">
    <location>
        <begin position="219"/>
        <end position="231"/>
    </location>
</feature>
<sequence length="337" mass="33839">MLARPAEALPGAGERVRPRVAAGSALRGWAPAASLLLHAAALGAVLLLLHRPKPPEAVPESGVEVVWDQAPTAAEQATGETAPRPGPPPVVESPQPPAEAASPPPAPPSPPAPPEQPPIEALAAPPEPAPPPPVPPPQVAQAAAPPGPSLPPPLPEAAAPVTLPPPAAPVEAAEDLPLPPPAPSPPPEPPARPAAPVQASPPPRQAPGRPAPAVAAPSRPGPSAPAPPAPLPGMAGGSQTVVTGRITGPGLLPGFRNPEPEYPLDSRRRGEQGTVRVLIRVAETGAPTGVEVLESSGFAALDDSARRAALRSRFAPATRDGVPIPGTIRTAYHFSLR</sequence>
<feature type="domain" description="TonB C-terminal" evidence="11">
    <location>
        <begin position="247"/>
        <end position="337"/>
    </location>
</feature>
<evidence type="ECO:0000256" key="7">
    <source>
        <dbReference type="ARBA" id="ARBA00022927"/>
    </source>
</evidence>
<dbReference type="PROSITE" id="PS52015">
    <property type="entry name" value="TONB_CTD"/>
    <property type="match status" value="1"/>
</dbReference>
<evidence type="ECO:0000313" key="12">
    <source>
        <dbReference type="EMBL" id="TCZ65366.1"/>
    </source>
</evidence>
<proteinExistence type="inferred from homology"/>
<reference evidence="12 13" key="1">
    <citation type="submission" date="2019-03" db="EMBL/GenBank/DDBJ databases">
        <title>Paracraurococcus aquatilis NE82 genome sequence.</title>
        <authorList>
            <person name="Zhao Y."/>
            <person name="Du Z."/>
        </authorList>
    </citation>
    <scope>NUCLEOTIDE SEQUENCE [LARGE SCALE GENOMIC DNA]</scope>
    <source>
        <strain evidence="12 13">NE82</strain>
    </source>
</reference>
<dbReference type="PANTHER" id="PTHR33446">
    <property type="entry name" value="PROTEIN TONB-RELATED"/>
    <property type="match status" value="1"/>
</dbReference>
<feature type="region of interest" description="Disordered" evidence="10">
    <location>
        <begin position="54"/>
        <end position="269"/>
    </location>
</feature>
<keyword evidence="8" id="KW-1133">Transmembrane helix</keyword>
<keyword evidence="3" id="KW-0813">Transport</keyword>
<feature type="compositionally biased region" description="Pro residues" evidence="10">
    <location>
        <begin position="84"/>
        <end position="117"/>
    </location>
</feature>
<feature type="compositionally biased region" description="Low complexity" evidence="10">
    <location>
        <begin position="206"/>
        <end position="218"/>
    </location>
</feature>
<dbReference type="PANTHER" id="PTHR33446:SF2">
    <property type="entry name" value="PROTEIN TONB"/>
    <property type="match status" value="1"/>
</dbReference>
<evidence type="ECO:0000256" key="9">
    <source>
        <dbReference type="ARBA" id="ARBA00023136"/>
    </source>
</evidence>
<evidence type="ECO:0000256" key="4">
    <source>
        <dbReference type="ARBA" id="ARBA00022475"/>
    </source>
</evidence>
<dbReference type="AlphaFoldDB" id="A0A4R4DVP1"/>
<dbReference type="GO" id="GO:0098797">
    <property type="term" value="C:plasma membrane protein complex"/>
    <property type="evidence" value="ECO:0007669"/>
    <property type="project" value="TreeGrafter"/>
</dbReference>
<evidence type="ECO:0000256" key="10">
    <source>
        <dbReference type="SAM" id="MobiDB-lite"/>
    </source>
</evidence>
<dbReference type="Pfam" id="PF03544">
    <property type="entry name" value="TonB_C"/>
    <property type="match status" value="1"/>
</dbReference>
<dbReference type="InterPro" id="IPR037682">
    <property type="entry name" value="TonB_C"/>
</dbReference>
<protein>
    <submittedName>
        <fullName evidence="12">Energy transducer TonB</fullName>
    </submittedName>
</protein>
<evidence type="ECO:0000256" key="3">
    <source>
        <dbReference type="ARBA" id="ARBA00022448"/>
    </source>
</evidence>
<dbReference type="GO" id="GO:0031992">
    <property type="term" value="F:energy transducer activity"/>
    <property type="evidence" value="ECO:0007669"/>
    <property type="project" value="TreeGrafter"/>
</dbReference>
<evidence type="ECO:0000256" key="1">
    <source>
        <dbReference type="ARBA" id="ARBA00004383"/>
    </source>
</evidence>
<keyword evidence="9" id="KW-0472">Membrane</keyword>
<dbReference type="NCBIfam" id="TIGR01352">
    <property type="entry name" value="tonB_Cterm"/>
    <property type="match status" value="1"/>
</dbReference>
<dbReference type="RefSeq" id="WP_132284850.1">
    <property type="nucleotide sequence ID" value="NZ_SKBM01000003.1"/>
</dbReference>